<dbReference type="EMBL" id="FRAQ01000001">
    <property type="protein sequence ID" value="SHK30263.1"/>
    <property type="molecule type" value="Genomic_DNA"/>
</dbReference>
<evidence type="ECO:0000256" key="4">
    <source>
        <dbReference type="ARBA" id="ARBA00023157"/>
    </source>
</evidence>
<dbReference type="Proteomes" id="UP000184497">
    <property type="component" value="Unassembled WGS sequence"/>
</dbReference>
<evidence type="ECO:0000256" key="6">
    <source>
        <dbReference type="SAM" id="Phobius"/>
    </source>
</evidence>
<evidence type="ECO:0000256" key="2">
    <source>
        <dbReference type="ARBA" id="ARBA00022729"/>
    </source>
</evidence>
<organism evidence="8 9">
    <name type="scientific">Marinobacter antarcticus</name>
    <dbReference type="NCBI Taxonomy" id="564117"/>
    <lineage>
        <taxon>Bacteria</taxon>
        <taxon>Pseudomonadati</taxon>
        <taxon>Pseudomonadota</taxon>
        <taxon>Gammaproteobacteria</taxon>
        <taxon>Pseudomonadales</taxon>
        <taxon>Marinobacteraceae</taxon>
        <taxon>Marinobacter</taxon>
    </lineage>
</organism>
<dbReference type="CDD" id="cd02972">
    <property type="entry name" value="DsbA_family"/>
    <property type="match status" value="1"/>
</dbReference>
<dbReference type="InterPro" id="IPR013766">
    <property type="entry name" value="Thioredoxin_domain"/>
</dbReference>
<gene>
    <name evidence="8" type="ORF">SAMN05216369_1429</name>
</gene>
<dbReference type="PANTHER" id="PTHR13887:SF14">
    <property type="entry name" value="DISULFIDE BOND FORMATION PROTEIN D"/>
    <property type="match status" value="1"/>
</dbReference>
<dbReference type="Gene3D" id="3.40.30.10">
    <property type="entry name" value="Glutaredoxin"/>
    <property type="match status" value="1"/>
</dbReference>
<dbReference type="RefSeq" id="WP_072796469.1">
    <property type="nucleotide sequence ID" value="NZ_FRAQ01000001.1"/>
</dbReference>
<keyword evidence="8" id="KW-0413">Isomerase</keyword>
<dbReference type="SUPFAM" id="SSF52833">
    <property type="entry name" value="Thioredoxin-like"/>
    <property type="match status" value="1"/>
</dbReference>
<dbReference type="InterPro" id="IPR036249">
    <property type="entry name" value="Thioredoxin-like_sf"/>
</dbReference>
<keyword evidence="6" id="KW-0812">Transmembrane</keyword>
<dbReference type="AlphaFoldDB" id="A0A1M6RCT6"/>
<dbReference type="PROSITE" id="PS51352">
    <property type="entry name" value="THIOREDOXIN_2"/>
    <property type="match status" value="1"/>
</dbReference>
<dbReference type="GO" id="GO:0016491">
    <property type="term" value="F:oxidoreductase activity"/>
    <property type="evidence" value="ECO:0007669"/>
    <property type="project" value="UniProtKB-KW"/>
</dbReference>
<dbReference type="GO" id="GO:0016853">
    <property type="term" value="F:isomerase activity"/>
    <property type="evidence" value="ECO:0007669"/>
    <property type="project" value="UniProtKB-KW"/>
</dbReference>
<evidence type="ECO:0000256" key="1">
    <source>
        <dbReference type="ARBA" id="ARBA00005791"/>
    </source>
</evidence>
<name>A0A1M6RCT6_9GAMM</name>
<feature type="domain" description="Thioredoxin" evidence="7">
    <location>
        <begin position="48"/>
        <end position="209"/>
    </location>
</feature>
<feature type="transmembrane region" description="Helical" evidence="6">
    <location>
        <begin position="24"/>
        <end position="46"/>
    </location>
</feature>
<keyword evidence="6" id="KW-0472">Membrane</keyword>
<dbReference type="InterPro" id="IPR012336">
    <property type="entry name" value="Thioredoxin-like_fold"/>
</dbReference>
<keyword evidence="9" id="KW-1185">Reference proteome</keyword>
<proteinExistence type="inferred from homology"/>
<evidence type="ECO:0000313" key="9">
    <source>
        <dbReference type="Proteomes" id="UP000184497"/>
    </source>
</evidence>
<reference evidence="9" key="1">
    <citation type="submission" date="2016-11" db="EMBL/GenBank/DDBJ databases">
        <authorList>
            <person name="Varghese N."/>
            <person name="Submissions S."/>
        </authorList>
    </citation>
    <scope>NUCLEOTIDE SEQUENCE [LARGE SCALE GENOMIC DNA]</scope>
    <source>
        <strain evidence="9">CGMCC 1.10835</strain>
    </source>
</reference>
<evidence type="ECO:0000259" key="7">
    <source>
        <dbReference type="PROSITE" id="PS51352"/>
    </source>
</evidence>
<keyword evidence="5" id="KW-0676">Redox-active center</keyword>
<dbReference type="Pfam" id="PF13462">
    <property type="entry name" value="Thioredoxin_4"/>
    <property type="match status" value="1"/>
</dbReference>
<evidence type="ECO:0000313" key="8">
    <source>
        <dbReference type="EMBL" id="SHK30263.1"/>
    </source>
</evidence>
<evidence type="ECO:0000256" key="5">
    <source>
        <dbReference type="ARBA" id="ARBA00023284"/>
    </source>
</evidence>
<keyword evidence="6" id="KW-1133">Transmembrane helix</keyword>
<accession>A0A1M6RCT6</accession>
<dbReference type="STRING" id="564117.SAMN05216369_1429"/>
<evidence type="ECO:0000256" key="3">
    <source>
        <dbReference type="ARBA" id="ARBA00023002"/>
    </source>
</evidence>
<keyword evidence="2" id="KW-0732">Signal</keyword>
<dbReference type="OrthoDB" id="9780340at2"/>
<keyword evidence="3" id="KW-0560">Oxidoreductase</keyword>
<keyword evidence="4" id="KW-1015">Disulfide bond</keyword>
<protein>
    <submittedName>
        <fullName evidence="8">Protein-disulfide isomerase</fullName>
    </submittedName>
</protein>
<sequence length="244" mass="26886">MGEAKRRKQTGAPLPRKTSPRKPLVIGVSVLVLAAIVLGAFFLTAAPKPTSDELPVAAPGAEAFPAQLDQFGVSVGAEDAPVVVREFADFQCPACGLFAEASKRLKQEYVEAGQVRFVYFDLPLRQHQNAFPAAQAARCAGDQGAYWEMHERLFDSQSEWSGSNDPVATFTRYGNDLGLEERRFRLCMTSELHREAVEESRRVAMQLQVTSTPTVLVDNIRLNRPGWGQLSAIVERELSRLGQP</sequence>
<comment type="similarity">
    <text evidence="1">Belongs to the thioredoxin family. DsbA subfamily.</text>
</comment>
<dbReference type="PANTHER" id="PTHR13887">
    <property type="entry name" value="GLUTATHIONE S-TRANSFERASE KAPPA"/>
    <property type="match status" value="1"/>
</dbReference>